<dbReference type="GO" id="GO:0005783">
    <property type="term" value="C:endoplasmic reticulum"/>
    <property type="evidence" value="ECO:0007669"/>
    <property type="project" value="TreeGrafter"/>
</dbReference>
<accession>A0A7H8QIR3</accession>
<sequence length="289" mass="32879">MALHVRPDFLPPQAPRNVTTSIIDFSATDPAIPRYKRHFAAVIDNFMTEDECKELLAIAEQSTISDSTDKEPTWERAMINIGGGRQAIATDVRNCGRIILDSQDLADRLLARLNPFFRRWEMDRLENKFAVTGQAGRQVIYHLTRLNEKLRFLKYVGGEYFRPHWDASYRTPSGDEASLYTIHLYLNGDGEEGQDLEEVLNRQQMEESGEELPANEEEQGTLLGGATSFIPSWDQEDHAVRVWPKTGRILVFQQSDLLHGGDSVYRGTKYTVRTDVMYSKKHPATVSTV</sequence>
<gene>
    <name evidence="7" type="ORF">TRUGW13939_00934</name>
</gene>
<keyword evidence="2" id="KW-0479">Metal-binding</keyword>
<dbReference type="RefSeq" id="XP_035340033.1">
    <property type="nucleotide sequence ID" value="XM_035484140.1"/>
</dbReference>
<evidence type="ECO:0000313" key="8">
    <source>
        <dbReference type="Proteomes" id="UP000509510"/>
    </source>
</evidence>
<reference evidence="8" key="1">
    <citation type="submission" date="2020-06" db="EMBL/GenBank/DDBJ databases">
        <title>A chromosome-scale genome assembly of Talaromyces rugulosus W13939.</title>
        <authorList>
            <person name="Wang B."/>
            <person name="Guo L."/>
            <person name="Ye K."/>
            <person name="Wang L."/>
        </authorList>
    </citation>
    <scope>NUCLEOTIDE SEQUENCE [LARGE SCALE GENOMIC DNA]</scope>
    <source>
        <strain evidence="8">W13939</strain>
    </source>
</reference>
<dbReference type="InterPro" id="IPR045054">
    <property type="entry name" value="P4HA-like"/>
</dbReference>
<dbReference type="KEGG" id="trg:TRUGW13939_00934"/>
<evidence type="ECO:0000256" key="1">
    <source>
        <dbReference type="ARBA" id="ARBA00001961"/>
    </source>
</evidence>
<keyword evidence="4" id="KW-0560">Oxidoreductase</keyword>
<dbReference type="FunFam" id="2.60.120.620:FF:000045">
    <property type="entry name" value="Uncharacterized protein"/>
    <property type="match status" value="1"/>
</dbReference>
<dbReference type="InterPro" id="IPR044862">
    <property type="entry name" value="Pro_4_hyd_alph_FE2OG_OXY"/>
</dbReference>
<feature type="domain" description="Prolyl 4-hydroxylase alpha subunit" evidence="6">
    <location>
        <begin position="38"/>
        <end position="277"/>
    </location>
</feature>
<dbReference type="PANTHER" id="PTHR10869:SF241">
    <property type="entry name" value="FE2OG DIOXYGENASE DOMAIN-CONTAINING PROTEIN"/>
    <property type="match status" value="1"/>
</dbReference>
<dbReference type="InterPro" id="IPR006620">
    <property type="entry name" value="Pro_4_hyd_alph"/>
</dbReference>
<protein>
    <recommendedName>
        <fullName evidence="6">Prolyl 4-hydroxylase alpha subunit domain-containing protein</fullName>
    </recommendedName>
</protein>
<dbReference type="GeneID" id="55988447"/>
<dbReference type="EMBL" id="CP055898">
    <property type="protein sequence ID" value="QKX53854.1"/>
    <property type="molecule type" value="Genomic_DNA"/>
</dbReference>
<evidence type="ECO:0000259" key="6">
    <source>
        <dbReference type="SMART" id="SM00702"/>
    </source>
</evidence>
<evidence type="ECO:0000256" key="4">
    <source>
        <dbReference type="ARBA" id="ARBA00023002"/>
    </source>
</evidence>
<dbReference type="Pfam" id="PF13640">
    <property type="entry name" value="2OG-FeII_Oxy_3"/>
    <property type="match status" value="1"/>
</dbReference>
<dbReference type="OrthoDB" id="69177at2759"/>
<dbReference type="GO" id="GO:0005506">
    <property type="term" value="F:iron ion binding"/>
    <property type="evidence" value="ECO:0007669"/>
    <property type="project" value="InterPro"/>
</dbReference>
<dbReference type="Gene3D" id="2.60.120.620">
    <property type="entry name" value="q2cbj1_9rhob like domain"/>
    <property type="match status" value="1"/>
</dbReference>
<keyword evidence="5" id="KW-0408">Iron</keyword>
<organism evidence="7 8">
    <name type="scientific">Talaromyces rugulosus</name>
    <name type="common">Penicillium rugulosum</name>
    <dbReference type="NCBI Taxonomy" id="121627"/>
    <lineage>
        <taxon>Eukaryota</taxon>
        <taxon>Fungi</taxon>
        <taxon>Dikarya</taxon>
        <taxon>Ascomycota</taxon>
        <taxon>Pezizomycotina</taxon>
        <taxon>Eurotiomycetes</taxon>
        <taxon>Eurotiomycetidae</taxon>
        <taxon>Eurotiales</taxon>
        <taxon>Trichocomaceae</taxon>
        <taxon>Talaromyces</taxon>
        <taxon>Talaromyces sect. Islandici</taxon>
    </lineage>
</organism>
<dbReference type="PANTHER" id="PTHR10869">
    <property type="entry name" value="PROLYL 4-HYDROXYLASE ALPHA SUBUNIT"/>
    <property type="match status" value="1"/>
</dbReference>
<evidence type="ECO:0000313" key="7">
    <source>
        <dbReference type="EMBL" id="QKX53854.1"/>
    </source>
</evidence>
<dbReference type="SMART" id="SM00702">
    <property type="entry name" value="P4Hc"/>
    <property type="match status" value="1"/>
</dbReference>
<proteinExistence type="predicted"/>
<evidence type="ECO:0000256" key="2">
    <source>
        <dbReference type="ARBA" id="ARBA00022723"/>
    </source>
</evidence>
<dbReference type="GO" id="GO:0004656">
    <property type="term" value="F:procollagen-proline 4-dioxygenase activity"/>
    <property type="evidence" value="ECO:0007669"/>
    <property type="project" value="TreeGrafter"/>
</dbReference>
<dbReference type="Proteomes" id="UP000509510">
    <property type="component" value="Chromosome I"/>
</dbReference>
<evidence type="ECO:0000256" key="3">
    <source>
        <dbReference type="ARBA" id="ARBA00022964"/>
    </source>
</evidence>
<name>A0A7H8QIR3_TALRU</name>
<keyword evidence="3" id="KW-0223">Dioxygenase</keyword>
<keyword evidence="8" id="KW-1185">Reference proteome</keyword>
<dbReference type="AlphaFoldDB" id="A0A7H8QIR3"/>
<comment type="cofactor">
    <cofactor evidence="1">
        <name>L-ascorbate</name>
        <dbReference type="ChEBI" id="CHEBI:38290"/>
    </cofactor>
</comment>
<evidence type="ECO:0000256" key="5">
    <source>
        <dbReference type="ARBA" id="ARBA00023004"/>
    </source>
</evidence>
<dbReference type="GO" id="GO:0031418">
    <property type="term" value="F:L-ascorbic acid binding"/>
    <property type="evidence" value="ECO:0007669"/>
    <property type="project" value="InterPro"/>
</dbReference>